<dbReference type="AlphaFoldDB" id="A0A4R1F5R4"/>
<feature type="chain" id="PRO_5020881576" description="DUF4369 domain-containing protein" evidence="2">
    <location>
        <begin position="18"/>
        <end position="263"/>
    </location>
</feature>
<proteinExistence type="predicted"/>
<evidence type="ECO:0000313" key="4">
    <source>
        <dbReference type="Proteomes" id="UP000294887"/>
    </source>
</evidence>
<keyword evidence="4" id="KW-1185">Reference proteome</keyword>
<dbReference type="OrthoDB" id="5903640at2"/>
<evidence type="ECO:0000313" key="3">
    <source>
        <dbReference type="EMBL" id="TCJ88790.1"/>
    </source>
</evidence>
<dbReference type="RefSeq" id="WP_131904464.1">
    <property type="nucleotide sequence ID" value="NZ_BAAAFU010000008.1"/>
</dbReference>
<reference evidence="3 4" key="1">
    <citation type="submission" date="2019-03" db="EMBL/GenBank/DDBJ databases">
        <title>Genomic Encyclopedia of Type Strains, Phase IV (KMG-IV): sequencing the most valuable type-strain genomes for metagenomic binning, comparative biology and taxonomic classification.</title>
        <authorList>
            <person name="Goeker M."/>
        </authorList>
    </citation>
    <scope>NUCLEOTIDE SEQUENCE [LARGE SCALE GENOMIC DNA]</scope>
    <source>
        <strain evidence="3 4">DSM 24830</strain>
    </source>
</reference>
<dbReference type="PROSITE" id="PS51257">
    <property type="entry name" value="PROKAR_LIPOPROTEIN"/>
    <property type="match status" value="1"/>
</dbReference>
<name>A0A4R1F5R4_9GAMM</name>
<feature type="signal peptide" evidence="2">
    <location>
        <begin position="1"/>
        <end position="17"/>
    </location>
</feature>
<comment type="caution">
    <text evidence="3">The sequence shown here is derived from an EMBL/GenBank/DDBJ whole genome shotgun (WGS) entry which is preliminary data.</text>
</comment>
<keyword evidence="2" id="KW-0732">Signal</keyword>
<feature type="region of interest" description="Disordered" evidence="1">
    <location>
        <begin position="242"/>
        <end position="263"/>
    </location>
</feature>
<accession>A0A4R1F5R4</accession>
<evidence type="ECO:0008006" key="5">
    <source>
        <dbReference type="Google" id="ProtNLM"/>
    </source>
</evidence>
<evidence type="ECO:0000256" key="1">
    <source>
        <dbReference type="SAM" id="MobiDB-lite"/>
    </source>
</evidence>
<organism evidence="3 4">
    <name type="scientific">Cocleimonas flava</name>
    <dbReference type="NCBI Taxonomy" id="634765"/>
    <lineage>
        <taxon>Bacteria</taxon>
        <taxon>Pseudomonadati</taxon>
        <taxon>Pseudomonadota</taxon>
        <taxon>Gammaproteobacteria</taxon>
        <taxon>Thiotrichales</taxon>
        <taxon>Thiotrichaceae</taxon>
        <taxon>Cocleimonas</taxon>
    </lineage>
</organism>
<dbReference type="Proteomes" id="UP000294887">
    <property type="component" value="Unassembled WGS sequence"/>
</dbReference>
<dbReference type="EMBL" id="SMFQ01000002">
    <property type="protein sequence ID" value="TCJ88790.1"/>
    <property type="molecule type" value="Genomic_DNA"/>
</dbReference>
<sequence length="263" mass="28815">MFIRTLCILGLAVSISACNLTDRMAGSAQKGPFKEGATVYLYSLDYEGYRDGYDEDDRQVSDDQGRFSFKNVSNGWIELRVSGRYFNEYTGSHSDEALALDAITEKDSFNDKANINLFTHLAAARIFERLRDGRSMYNAWSRAQTDLREVFGLKRVTDDIDRGAEELSVLGGEGGFSEDNANLLLFSGAFLAIDGDATKLLLLADDFADDGRFNGVGEATFNEIAAAASEAGLLTKLSNNLKANGAENPPDQDDMPVLPAWVQ</sequence>
<protein>
    <recommendedName>
        <fullName evidence="5">DUF4369 domain-containing protein</fullName>
    </recommendedName>
</protein>
<evidence type="ECO:0000256" key="2">
    <source>
        <dbReference type="SAM" id="SignalP"/>
    </source>
</evidence>
<gene>
    <name evidence="3" type="ORF">EV695_0649</name>
</gene>